<dbReference type="PANTHER" id="PTHR43600">
    <property type="entry name" value="COENZYME F420 HYDROGENASE, SUBUNIT ALPHA"/>
    <property type="match status" value="1"/>
</dbReference>
<feature type="binding site" evidence="6">
    <location>
        <position position="42"/>
    </location>
    <ligand>
        <name>Mg(2+)</name>
        <dbReference type="ChEBI" id="CHEBI:18420"/>
    </ligand>
</feature>
<feature type="binding site" evidence="6">
    <location>
        <position position="64"/>
    </location>
    <ligand>
        <name>Fe cation</name>
        <dbReference type="ChEBI" id="CHEBI:24875"/>
    </ligand>
</feature>
<feature type="binding site" evidence="6">
    <location>
        <position position="64"/>
    </location>
    <ligand>
        <name>Ni(2+)</name>
        <dbReference type="ChEBI" id="CHEBI:49786"/>
    </ligand>
</feature>
<evidence type="ECO:0000256" key="2">
    <source>
        <dbReference type="ARBA" id="ARBA00009292"/>
    </source>
</evidence>
<evidence type="ECO:0000256" key="4">
    <source>
        <dbReference type="ARBA" id="ARBA00022723"/>
    </source>
</evidence>
<proteinExistence type="inferred from homology"/>
<feature type="binding site" evidence="6">
    <location>
        <position position="387"/>
    </location>
    <ligand>
        <name>Mg(2+)</name>
        <dbReference type="ChEBI" id="CHEBI:18420"/>
    </ligand>
</feature>
<evidence type="ECO:0000256" key="3">
    <source>
        <dbReference type="ARBA" id="ARBA00022596"/>
    </source>
</evidence>
<comment type="similarity">
    <text evidence="2 7">Belongs to the [NiFe]/[NiFeSe] hydrogenase large subunit family.</text>
</comment>
<accession>A0A483CYN8</accession>
<keyword evidence="9" id="KW-1185">Reference proteome</keyword>
<reference evidence="8 9" key="1">
    <citation type="submission" date="2017-11" db="EMBL/GenBank/DDBJ databases">
        <title>Isolation and Characterization of Methanofollis Species from Methane Seep Offshore SW Taiwan.</title>
        <authorList>
            <person name="Teng N.-H."/>
            <person name="Lai M.-C."/>
            <person name="Chen S.-C."/>
        </authorList>
    </citation>
    <scope>NUCLEOTIDE SEQUENCE [LARGE SCALE GENOMIC DNA]</scope>
    <source>
        <strain evidence="8 9">FWC-SCC2</strain>
    </source>
</reference>
<dbReference type="PANTHER" id="PTHR43600:SF2">
    <property type="entry name" value="F420-NON-REDUCING HYDROGENASE VHU SUBUNIT A"/>
    <property type="match status" value="1"/>
</dbReference>
<evidence type="ECO:0000313" key="8">
    <source>
        <dbReference type="EMBL" id="TAJ44846.1"/>
    </source>
</evidence>
<evidence type="ECO:0000256" key="7">
    <source>
        <dbReference type="RuleBase" id="RU003896"/>
    </source>
</evidence>
<dbReference type="GO" id="GO:0016151">
    <property type="term" value="F:nickel cation binding"/>
    <property type="evidence" value="ECO:0007669"/>
    <property type="project" value="InterPro"/>
</dbReference>
<keyword evidence="6" id="KW-0460">Magnesium</keyword>
<dbReference type="Pfam" id="PF00374">
    <property type="entry name" value="NiFeSe_Hases"/>
    <property type="match status" value="2"/>
</dbReference>
<comment type="cofactor">
    <cofactor evidence="6">
        <name>Fe cation</name>
        <dbReference type="ChEBI" id="CHEBI:24875"/>
    </cofactor>
</comment>
<dbReference type="GO" id="GO:0008901">
    <property type="term" value="F:ferredoxin hydrogenase activity"/>
    <property type="evidence" value="ECO:0007669"/>
    <property type="project" value="InterPro"/>
</dbReference>
<dbReference type="PROSITE" id="PS00508">
    <property type="entry name" value="NI_HGENASE_L_2"/>
    <property type="match status" value="1"/>
</dbReference>
<dbReference type="InterPro" id="IPR029014">
    <property type="entry name" value="NiFe-Hase_large"/>
</dbReference>
<comment type="caution">
    <text evidence="8">The sequence shown here is derived from an EMBL/GenBank/DDBJ whole genome shotgun (WGS) entry which is preliminary data.</text>
</comment>
<dbReference type="InterPro" id="IPR001501">
    <property type="entry name" value="Ni-dep_hyd_lsu"/>
</dbReference>
<keyword evidence="6" id="KW-0408">Iron</keyword>
<feature type="binding site" evidence="6">
    <location>
        <position position="61"/>
    </location>
    <ligand>
        <name>Ni(2+)</name>
        <dbReference type="ChEBI" id="CHEBI:49786"/>
    </ligand>
</feature>
<sequence>MTRLTISPVTRIEGHAQVRIDLDESGGVERAHFNVVELRGFEKFLIGSAIEEAPRITPRICGICPTSHHVAAAKATDQIFGAELPATGKKLRQLLMAGQFIHSHALHFFMLAAPDFLLGEAPAEERNVIGIARTAPEIAKSAIEVRKLGQRITEAVGGKPIHPSNAIPGGMSLALTPAARDELLDAARSGLDIAENGWEIARSLMDGVDMEFGAVETAFMGMTDGGTHAISDGEVRLLDEGGQQIGSFAGEDYLGHIREYSEEWSYLKFCRLASGQAYRVGPLARLNVVDRMGTPKADAALEEYRSVFGRFTQATLAYNVARYIEFYSACERAVALLEDPMITGDDIRAPVDGVVNRRGVGIIEAPRGTLIHDYSVDEAGIIERCNLIVATCQNNYAMDRGVEDVAKKVVKNGELTADASNRIETVIRAYDPCISCATHALGRMPIRIDLRRPQQEGNDPLGSGEVN</sequence>
<feature type="binding site" evidence="6">
    <location>
        <position position="436"/>
    </location>
    <ligand>
        <name>Fe cation</name>
        <dbReference type="ChEBI" id="CHEBI:24875"/>
    </ligand>
</feature>
<keyword evidence="4 6" id="KW-0479">Metal-binding</keyword>
<dbReference type="SUPFAM" id="SSF56762">
    <property type="entry name" value="HydB/Nqo4-like"/>
    <property type="match status" value="1"/>
</dbReference>
<feature type="binding site" evidence="6">
    <location>
        <position position="433"/>
    </location>
    <ligand>
        <name>Ni(2+)</name>
        <dbReference type="ChEBI" id="CHEBI:49786"/>
    </ligand>
</feature>
<dbReference type="RefSeq" id="WP_130646652.1">
    <property type="nucleotide sequence ID" value="NZ_PGCL01000002.1"/>
</dbReference>
<protein>
    <submittedName>
        <fullName evidence="8">Ni/Fe hydrogenase subunit alpha</fullName>
    </submittedName>
</protein>
<feature type="binding site" evidence="6">
    <location>
        <position position="439"/>
    </location>
    <ligand>
        <name>Mg(2+)</name>
        <dbReference type="ChEBI" id="CHEBI:18420"/>
    </ligand>
</feature>
<dbReference type="AlphaFoldDB" id="A0A483CYN8"/>
<dbReference type="EMBL" id="PGCL01000002">
    <property type="protein sequence ID" value="TAJ44846.1"/>
    <property type="molecule type" value="Genomic_DNA"/>
</dbReference>
<dbReference type="InterPro" id="IPR018194">
    <property type="entry name" value="Ni-dep_hyd_lsu_Ni_BS"/>
</dbReference>
<dbReference type="Proteomes" id="UP000292580">
    <property type="component" value="Unassembled WGS sequence"/>
</dbReference>
<keyword evidence="5 7" id="KW-0560">Oxidoreductase</keyword>
<gene>
    <name evidence="8" type="ORF">CUJ86_06035</name>
</gene>
<name>A0A483CYN8_9EURY</name>
<dbReference type="Gene3D" id="1.10.645.10">
    <property type="entry name" value="Cytochrome-c3 Hydrogenase, chain B"/>
    <property type="match status" value="1"/>
</dbReference>
<evidence type="ECO:0000256" key="5">
    <source>
        <dbReference type="ARBA" id="ARBA00023002"/>
    </source>
</evidence>
<evidence type="ECO:0000313" key="9">
    <source>
        <dbReference type="Proteomes" id="UP000292580"/>
    </source>
</evidence>
<keyword evidence="3 6" id="KW-0533">Nickel</keyword>
<comment type="cofactor">
    <cofactor evidence="1 6">
        <name>Ni(2+)</name>
        <dbReference type="ChEBI" id="CHEBI:49786"/>
    </cofactor>
</comment>
<evidence type="ECO:0000256" key="1">
    <source>
        <dbReference type="ARBA" id="ARBA00001967"/>
    </source>
</evidence>
<dbReference type="OrthoDB" id="42371at2157"/>
<organism evidence="8 9">
    <name type="scientific">Methanofollis fontis</name>
    <dbReference type="NCBI Taxonomy" id="2052832"/>
    <lineage>
        <taxon>Archaea</taxon>
        <taxon>Methanobacteriati</taxon>
        <taxon>Methanobacteriota</taxon>
        <taxon>Stenosarchaea group</taxon>
        <taxon>Methanomicrobia</taxon>
        <taxon>Methanomicrobiales</taxon>
        <taxon>Methanomicrobiaceae</taxon>
        <taxon>Methanofollis</taxon>
    </lineage>
</organism>
<dbReference type="PROSITE" id="PS00507">
    <property type="entry name" value="NI_HGENASE_L_1"/>
    <property type="match status" value="1"/>
</dbReference>
<evidence type="ECO:0000256" key="6">
    <source>
        <dbReference type="PIRSR" id="PIRSR601501-1"/>
    </source>
</evidence>